<dbReference type="PROSITE" id="PS50883">
    <property type="entry name" value="EAL"/>
    <property type="match status" value="1"/>
</dbReference>
<dbReference type="EMBL" id="FQVC01000005">
    <property type="protein sequence ID" value="SHF16912.1"/>
    <property type="molecule type" value="Genomic_DNA"/>
</dbReference>
<dbReference type="PANTHER" id="PTHR44757:SF2">
    <property type="entry name" value="BIOFILM ARCHITECTURE MAINTENANCE PROTEIN MBAA"/>
    <property type="match status" value="1"/>
</dbReference>
<evidence type="ECO:0000313" key="7">
    <source>
        <dbReference type="Proteomes" id="UP000184533"/>
    </source>
</evidence>
<evidence type="ECO:0000313" key="4">
    <source>
        <dbReference type="EMBL" id="KKB85655.1"/>
    </source>
</evidence>
<dbReference type="NCBIfam" id="TIGR00254">
    <property type="entry name" value="GGDEF"/>
    <property type="match status" value="1"/>
</dbReference>
<proteinExistence type="predicted"/>
<dbReference type="PANTHER" id="PTHR44757">
    <property type="entry name" value="DIGUANYLATE CYCLASE DGCP"/>
    <property type="match status" value="1"/>
</dbReference>
<feature type="domain" description="GGDEF" evidence="3">
    <location>
        <begin position="354"/>
        <end position="487"/>
    </location>
</feature>
<feature type="transmembrane region" description="Helical" evidence="1">
    <location>
        <begin position="110"/>
        <end position="128"/>
    </location>
</feature>
<gene>
    <name evidence="5" type="ORF">SAMN02745223_01929</name>
    <name evidence="4" type="ORF">VW29_06445</name>
</gene>
<evidence type="ECO:0000313" key="6">
    <source>
        <dbReference type="Proteomes" id="UP000033608"/>
    </source>
</evidence>
<dbReference type="CDD" id="cd01948">
    <property type="entry name" value="EAL"/>
    <property type="match status" value="1"/>
</dbReference>
<dbReference type="SUPFAM" id="SSF141868">
    <property type="entry name" value="EAL domain-like"/>
    <property type="match status" value="1"/>
</dbReference>
<evidence type="ECO:0000256" key="1">
    <source>
        <dbReference type="SAM" id="Phobius"/>
    </source>
</evidence>
<dbReference type="SUPFAM" id="SSF55785">
    <property type="entry name" value="PYP-like sensor domain (PAS domain)"/>
    <property type="match status" value="1"/>
</dbReference>
<dbReference type="Pfam" id="PF00563">
    <property type="entry name" value="EAL"/>
    <property type="match status" value="1"/>
</dbReference>
<dbReference type="AlphaFoldDB" id="A0A0F5LTF5"/>
<dbReference type="InterPro" id="IPR029787">
    <property type="entry name" value="Nucleotide_cyclase"/>
</dbReference>
<dbReference type="CDD" id="cd01949">
    <property type="entry name" value="GGDEF"/>
    <property type="match status" value="1"/>
</dbReference>
<dbReference type="SMART" id="SM00052">
    <property type="entry name" value="EAL"/>
    <property type="match status" value="1"/>
</dbReference>
<keyword evidence="1" id="KW-1133">Transmembrane helix</keyword>
<feature type="domain" description="EAL" evidence="2">
    <location>
        <begin position="496"/>
        <end position="747"/>
    </location>
</feature>
<feature type="transmembrane region" description="Helical" evidence="1">
    <location>
        <begin position="80"/>
        <end position="104"/>
    </location>
</feature>
<dbReference type="InterPro" id="IPR043128">
    <property type="entry name" value="Rev_trsase/Diguanyl_cyclase"/>
</dbReference>
<dbReference type="Proteomes" id="UP000184533">
    <property type="component" value="Unassembled WGS sequence"/>
</dbReference>
<dbReference type="Pfam" id="PF12860">
    <property type="entry name" value="PAS_7"/>
    <property type="match status" value="1"/>
</dbReference>
<dbReference type="EMBL" id="LAJF01000054">
    <property type="protein sequence ID" value="KKB85655.1"/>
    <property type="molecule type" value="Genomic_DNA"/>
</dbReference>
<keyword evidence="6" id="KW-1185">Reference proteome</keyword>
<dbReference type="SUPFAM" id="SSF55073">
    <property type="entry name" value="Nucleotide cyclase"/>
    <property type="match status" value="1"/>
</dbReference>
<dbReference type="InterPro" id="IPR000160">
    <property type="entry name" value="GGDEF_dom"/>
</dbReference>
<evidence type="ECO:0000259" key="2">
    <source>
        <dbReference type="PROSITE" id="PS50883"/>
    </source>
</evidence>
<dbReference type="PATRIC" id="fig|1121477.3.peg.2378"/>
<dbReference type="PROSITE" id="PS50887">
    <property type="entry name" value="GGDEF"/>
    <property type="match status" value="1"/>
</dbReference>
<name>A0A0F5LTF5_9HYPH</name>
<dbReference type="InterPro" id="IPR035919">
    <property type="entry name" value="EAL_sf"/>
</dbReference>
<dbReference type="STRING" id="1121477.SAMN02745223_01929"/>
<dbReference type="Pfam" id="PF00990">
    <property type="entry name" value="GGDEF"/>
    <property type="match status" value="1"/>
</dbReference>
<evidence type="ECO:0000259" key="3">
    <source>
        <dbReference type="PROSITE" id="PS50887"/>
    </source>
</evidence>
<accession>A0A0F5LTF5</accession>
<keyword evidence="1" id="KW-0472">Membrane</keyword>
<dbReference type="InterPro" id="IPR035965">
    <property type="entry name" value="PAS-like_dom_sf"/>
</dbReference>
<dbReference type="Gene3D" id="3.30.70.270">
    <property type="match status" value="1"/>
</dbReference>
<organism evidence="4 6">
    <name type="scientific">Devosia limi DSM 17137</name>
    <dbReference type="NCBI Taxonomy" id="1121477"/>
    <lineage>
        <taxon>Bacteria</taxon>
        <taxon>Pseudomonadati</taxon>
        <taxon>Pseudomonadota</taxon>
        <taxon>Alphaproteobacteria</taxon>
        <taxon>Hyphomicrobiales</taxon>
        <taxon>Devosiaceae</taxon>
        <taxon>Devosia</taxon>
    </lineage>
</organism>
<feature type="transmembrane region" description="Helical" evidence="1">
    <location>
        <begin position="42"/>
        <end position="59"/>
    </location>
</feature>
<dbReference type="Gene3D" id="3.20.20.450">
    <property type="entry name" value="EAL domain"/>
    <property type="match status" value="1"/>
</dbReference>
<sequence>MPTLDYVSIVRSVYGDRRALLAGAFASALAAGLSAYKAQSLALYLVALAFLGVGLIRYLNMRAFWKAAIESDDAEAAEHWEFRAVIGGGLVATVYGVWCLVAMVLVDDPYAELVATSLSIAAMVGVCARNFGLDRLVTIQTLLLVFPLSIGLMLGGDLYHPVLAGLLIVMLVSFRKLAADIRSILLSAVHGRVEASRLAGELDMAMSTMQHGLCMLDENGAVTVVNERAVRIFALLEITDLLGRPFAGILAELGADGRLPYSAVDRLIDMADKRASGKVLLCLPLGRYYEVTVSSRRERSVMLFEDISERIAAEERITFMARHDALTELPNRAYFSDLVVEDLKARRAVSGPTRTICLMIIDIDDFKHVNDTLGHIVGDQLLTEVALRLRKAVPPDAVLARLGGDEFVVYRRQIDSAGAAQREADRILAAFRAPFHLDGLTLSSDVSVGIVTSQSGDDDIDALMTKADLALYTAKGDGKGRSQIFHTQMDIDYHYRQRLKTDLREAVRTGSLTLAFQPLIDLETRRVVTCEALARWDHPDLGSIPPSTFIPLAEEIGLISDLTAWVLESATAQCSLWPGDVGVAINISARDFRGANMGWLVEQALLRSGLPAHRLEIEVTETAVIEEHDVALGVLRNLAAQGISIALDDFGTGYSSLSYLNALPFTKLKIDRSFVVDIGTNPRALRLLTNVARLGRDLNLTVVAEGVETQEQLNILVAHTRIQQVQGFLFSRPLPAHDIVELIAHFNAPPPPEAITRRHG</sequence>
<evidence type="ECO:0000313" key="5">
    <source>
        <dbReference type="EMBL" id="SHF16912.1"/>
    </source>
</evidence>
<protein>
    <submittedName>
        <fullName evidence="5">Diguanylate cyclase (GGDEF) domain-containing protein</fullName>
    </submittedName>
</protein>
<dbReference type="Proteomes" id="UP000033608">
    <property type="component" value="Unassembled WGS sequence"/>
</dbReference>
<reference evidence="4 6" key="1">
    <citation type="submission" date="2015-03" db="EMBL/GenBank/DDBJ databases">
        <authorList>
            <person name="Hassan Y.I."/>
            <person name="Lepp D."/>
            <person name="Zhou T."/>
        </authorList>
    </citation>
    <scope>NUCLEOTIDE SEQUENCE [LARGE SCALE GENOMIC DNA]</scope>
    <source>
        <strain evidence="4 6">DSM 17137</strain>
    </source>
</reference>
<reference evidence="5 7" key="2">
    <citation type="submission" date="2016-11" db="EMBL/GenBank/DDBJ databases">
        <authorList>
            <person name="Jaros S."/>
            <person name="Januszkiewicz K."/>
            <person name="Wedrychowicz H."/>
        </authorList>
    </citation>
    <scope>NUCLEOTIDE SEQUENCE [LARGE SCALE GENOMIC DNA]</scope>
    <source>
        <strain evidence="5 7">DSM 17137</strain>
    </source>
</reference>
<dbReference type="InterPro" id="IPR001633">
    <property type="entry name" value="EAL_dom"/>
</dbReference>
<feature type="transmembrane region" description="Helical" evidence="1">
    <location>
        <begin position="19"/>
        <end position="36"/>
    </location>
</feature>
<dbReference type="Gene3D" id="3.30.450.20">
    <property type="entry name" value="PAS domain"/>
    <property type="match status" value="1"/>
</dbReference>
<dbReference type="SMART" id="SM00267">
    <property type="entry name" value="GGDEF"/>
    <property type="match status" value="1"/>
</dbReference>
<dbReference type="InterPro" id="IPR052155">
    <property type="entry name" value="Biofilm_reg_signaling"/>
</dbReference>
<keyword evidence="1" id="KW-0812">Transmembrane</keyword>